<dbReference type="EMBL" id="JBHUOF010000007">
    <property type="protein sequence ID" value="MFD2799272.1"/>
    <property type="molecule type" value="Genomic_DNA"/>
</dbReference>
<name>A0ABW5W5Q1_9PSEU</name>
<gene>
    <name evidence="2" type="ORF">ACFS2C_07710</name>
</gene>
<sequence>MSGRATRVAALTAGTAALGAATAGLLWARPEEWPPPPGELVDVAGETLHVLAGRGGSGPTVVFESALSCPCTEWAWVLRALDGRIPYLAYDRPGNGWSSLRTSPVAAAEFNALTRDLLRSLGLPGPYLLVGHSVGGLLVRAFAANHPEDTAGIVLVDSSHPDQLDRSAAQRDSIALMHHGVASMILRTRFGVLRGDDTDFGALHELPHGIAGPSAGVMRRPEPWRAARRELGLWHTRWAAEVRKAATPASTPVAVVTSGVQATGDPAHARMQAELAALSSVSRHDLVAEATHDGLVMQEENAAHVTDAVRWALAALREREATG</sequence>
<dbReference type="Proteomes" id="UP001597478">
    <property type="component" value="Unassembled WGS sequence"/>
</dbReference>
<dbReference type="Pfam" id="PF00561">
    <property type="entry name" value="Abhydrolase_1"/>
    <property type="match status" value="1"/>
</dbReference>
<evidence type="ECO:0000259" key="1">
    <source>
        <dbReference type="Pfam" id="PF00561"/>
    </source>
</evidence>
<dbReference type="InterPro" id="IPR029058">
    <property type="entry name" value="AB_hydrolase_fold"/>
</dbReference>
<comment type="caution">
    <text evidence="2">The sequence shown here is derived from an EMBL/GenBank/DDBJ whole genome shotgun (WGS) entry which is preliminary data.</text>
</comment>
<feature type="domain" description="AB hydrolase-1" evidence="1">
    <location>
        <begin position="77"/>
        <end position="168"/>
    </location>
</feature>
<keyword evidence="2" id="KW-0378">Hydrolase</keyword>
<dbReference type="InterPro" id="IPR050266">
    <property type="entry name" value="AB_hydrolase_sf"/>
</dbReference>
<dbReference type="GO" id="GO:0016787">
    <property type="term" value="F:hydrolase activity"/>
    <property type="evidence" value="ECO:0007669"/>
    <property type="project" value="UniProtKB-KW"/>
</dbReference>
<evidence type="ECO:0000313" key="3">
    <source>
        <dbReference type="Proteomes" id="UP001597478"/>
    </source>
</evidence>
<accession>A0ABW5W5Q1</accession>
<dbReference type="InterPro" id="IPR000073">
    <property type="entry name" value="AB_hydrolase_1"/>
</dbReference>
<reference evidence="3" key="1">
    <citation type="journal article" date="2019" name="Int. J. Syst. Evol. Microbiol.">
        <title>The Global Catalogue of Microorganisms (GCM) 10K type strain sequencing project: providing services to taxonomists for standard genome sequencing and annotation.</title>
        <authorList>
            <consortium name="The Broad Institute Genomics Platform"/>
            <consortium name="The Broad Institute Genome Sequencing Center for Infectious Disease"/>
            <person name="Wu L."/>
            <person name="Ma J."/>
        </authorList>
    </citation>
    <scope>NUCLEOTIDE SEQUENCE [LARGE SCALE GENOMIC DNA]</scope>
    <source>
        <strain evidence="3">IBRC-M 10906</strain>
    </source>
</reference>
<dbReference type="SUPFAM" id="SSF53474">
    <property type="entry name" value="alpha/beta-Hydrolases"/>
    <property type="match status" value="1"/>
</dbReference>
<dbReference type="Gene3D" id="3.40.50.1820">
    <property type="entry name" value="alpha/beta hydrolase"/>
    <property type="match status" value="1"/>
</dbReference>
<evidence type="ECO:0000313" key="2">
    <source>
        <dbReference type="EMBL" id="MFD2799272.1"/>
    </source>
</evidence>
<organism evidence="2 3">
    <name type="scientific">Prauserella oleivorans</name>
    <dbReference type="NCBI Taxonomy" id="1478153"/>
    <lineage>
        <taxon>Bacteria</taxon>
        <taxon>Bacillati</taxon>
        <taxon>Actinomycetota</taxon>
        <taxon>Actinomycetes</taxon>
        <taxon>Pseudonocardiales</taxon>
        <taxon>Pseudonocardiaceae</taxon>
        <taxon>Prauserella</taxon>
    </lineage>
</organism>
<dbReference type="PANTHER" id="PTHR43798:SF33">
    <property type="entry name" value="HYDROLASE, PUTATIVE (AFU_ORTHOLOGUE AFUA_2G14860)-RELATED"/>
    <property type="match status" value="1"/>
</dbReference>
<protein>
    <submittedName>
        <fullName evidence="2">Alpha/beta fold hydrolase</fullName>
    </submittedName>
</protein>
<proteinExistence type="predicted"/>
<dbReference type="RefSeq" id="WP_377385982.1">
    <property type="nucleotide sequence ID" value="NZ_JBHSAN010000006.1"/>
</dbReference>
<dbReference type="PANTHER" id="PTHR43798">
    <property type="entry name" value="MONOACYLGLYCEROL LIPASE"/>
    <property type="match status" value="1"/>
</dbReference>
<keyword evidence="3" id="KW-1185">Reference proteome</keyword>